<keyword evidence="6 10" id="KW-0548">Nucleotidyltransferase</keyword>
<dbReference type="GO" id="GO:0003887">
    <property type="term" value="F:DNA-directed DNA polymerase activity"/>
    <property type="evidence" value="ECO:0007669"/>
    <property type="project" value="UniProtKB-EC"/>
</dbReference>
<evidence type="ECO:0000256" key="6">
    <source>
        <dbReference type="ARBA" id="ARBA00022695"/>
    </source>
</evidence>
<evidence type="ECO:0000256" key="1">
    <source>
        <dbReference type="ARBA" id="ARBA00004496"/>
    </source>
</evidence>
<dbReference type="Pfam" id="PF00712">
    <property type="entry name" value="DNA_pol3_beta"/>
    <property type="match status" value="1"/>
</dbReference>
<feature type="domain" description="DNA polymerase III beta sliding clamp central" evidence="12">
    <location>
        <begin position="132"/>
        <end position="246"/>
    </location>
</feature>
<evidence type="ECO:0000259" key="12">
    <source>
        <dbReference type="Pfam" id="PF02767"/>
    </source>
</evidence>
<evidence type="ECO:0000256" key="5">
    <source>
        <dbReference type="ARBA" id="ARBA00022679"/>
    </source>
</evidence>
<dbReference type="InterPro" id="IPR022634">
    <property type="entry name" value="DNA_polIII_beta_N"/>
</dbReference>
<feature type="domain" description="DNA polymerase III beta sliding clamp N-terminal" evidence="11">
    <location>
        <begin position="7"/>
        <end position="119"/>
    </location>
</feature>
<evidence type="ECO:0000256" key="8">
    <source>
        <dbReference type="ARBA" id="ARBA00022932"/>
    </source>
</evidence>
<evidence type="ECO:0000259" key="11">
    <source>
        <dbReference type="Pfam" id="PF00712"/>
    </source>
</evidence>
<evidence type="ECO:0000313" key="14">
    <source>
        <dbReference type="EMBL" id="MEO1766531.1"/>
    </source>
</evidence>
<evidence type="ECO:0000256" key="10">
    <source>
        <dbReference type="PIRNR" id="PIRNR000804"/>
    </source>
</evidence>
<dbReference type="PANTHER" id="PTHR30478:SF0">
    <property type="entry name" value="BETA SLIDING CLAMP"/>
    <property type="match status" value="1"/>
</dbReference>
<comment type="subunit">
    <text evidence="10">Forms a ring-shaped head-to-tail homodimer around DNA.</text>
</comment>
<dbReference type="SMART" id="SM00480">
    <property type="entry name" value="POL3Bc"/>
    <property type="match status" value="1"/>
</dbReference>
<dbReference type="InterPro" id="IPR046938">
    <property type="entry name" value="DNA_clamp_sf"/>
</dbReference>
<dbReference type="NCBIfam" id="TIGR00663">
    <property type="entry name" value="dnan"/>
    <property type="match status" value="1"/>
</dbReference>
<accession>A0ABV0ECY3</accession>
<comment type="similarity">
    <text evidence="2 10">Belongs to the beta sliding clamp family.</text>
</comment>
<dbReference type="Pfam" id="PF02768">
    <property type="entry name" value="DNA_pol3_beta_3"/>
    <property type="match status" value="1"/>
</dbReference>
<dbReference type="RefSeq" id="WP_347307629.1">
    <property type="nucleotide sequence ID" value="NZ_JBAJEX010000002.1"/>
</dbReference>
<dbReference type="InterPro" id="IPR001001">
    <property type="entry name" value="DNA_polIII_beta"/>
</dbReference>
<dbReference type="PANTHER" id="PTHR30478">
    <property type="entry name" value="DNA POLYMERASE III SUBUNIT BETA"/>
    <property type="match status" value="1"/>
</dbReference>
<evidence type="ECO:0000259" key="13">
    <source>
        <dbReference type="Pfam" id="PF02768"/>
    </source>
</evidence>
<comment type="subcellular location">
    <subcellularLocation>
        <location evidence="1 10">Cytoplasm</location>
    </subcellularLocation>
</comment>
<evidence type="ECO:0000256" key="9">
    <source>
        <dbReference type="ARBA" id="ARBA00023125"/>
    </source>
</evidence>
<protein>
    <recommendedName>
        <fullName evidence="3 10">Beta sliding clamp</fullName>
    </recommendedName>
</protein>
<proteinExistence type="inferred from homology"/>
<evidence type="ECO:0000313" key="15">
    <source>
        <dbReference type="Proteomes" id="UP001482231"/>
    </source>
</evidence>
<dbReference type="SUPFAM" id="SSF55979">
    <property type="entry name" value="DNA clamp"/>
    <property type="match status" value="3"/>
</dbReference>
<sequence>MLLTETDRETLLKGLSSVTGIVERRHTLPILSNVLVQGQPGRLGFLASDLEIQIHAETAPVEVQAPFQTTCSARKLQDILRALPEGTRVSLESSDSRLVLKAGKSRFTLQTLPAEDFPRFSAGEGGELAISLTQKTLRQAIQLVAFAMAQADIRYYLNGMLMVIGQGEMRLVATDGHRLSLCKRELEQAQGEAREIIIPRKTVLEVQRLLAESEEPVSVRAGKNHVHFSFGNISLDSKVVDGKFPDYTRVIPGGYGNRFRVDRVMLLQALQRAAILSNEKVRGVRLVLTKDSLKVLSSNAEQEEAQEELEIEYAGDALDIGFNVSYLMDVLSHGESKEVEWALGDSSSSALITAPDDPGFQYVVMPMRI</sequence>
<dbReference type="Pfam" id="PF02767">
    <property type="entry name" value="DNA_pol3_beta_2"/>
    <property type="match status" value="1"/>
</dbReference>
<dbReference type="InterPro" id="IPR022635">
    <property type="entry name" value="DNA_polIII_beta_C"/>
</dbReference>
<dbReference type="Gene3D" id="3.70.10.10">
    <property type="match status" value="1"/>
</dbReference>
<comment type="caution">
    <text evidence="14">The sequence shown here is derived from an EMBL/GenBank/DDBJ whole genome shotgun (WGS) entry which is preliminary data.</text>
</comment>
<evidence type="ECO:0000256" key="3">
    <source>
        <dbReference type="ARBA" id="ARBA00021035"/>
    </source>
</evidence>
<dbReference type="Proteomes" id="UP001482231">
    <property type="component" value="Unassembled WGS sequence"/>
</dbReference>
<reference evidence="14 15" key="1">
    <citation type="submission" date="2024-02" db="EMBL/GenBank/DDBJ databases">
        <title>New thermophilic sulfur-oxidizing bacteria from a hot springs of the Uzon caldera (Kamchatka, Russia).</title>
        <authorList>
            <person name="Dukat A.M."/>
            <person name="Elcheninov A.G."/>
            <person name="Frolov E.N."/>
        </authorList>
    </citation>
    <scope>NUCLEOTIDE SEQUENCE [LARGE SCALE GENOMIC DNA]</scope>
    <source>
        <strain evidence="14 15">AK1</strain>
    </source>
</reference>
<comment type="function">
    <text evidence="10">Confers DNA tethering and processivity to DNA polymerases and other proteins. Acts as a clamp, forming a ring around DNA (a reaction catalyzed by the clamp-loading complex) which diffuses in an ATP-independent manner freely and bidirectionally along dsDNA. Initially characterized for its ability to contact the catalytic subunit of DNA polymerase III (Pol III), a complex, multichain enzyme responsible for most of the replicative synthesis in bacteria; Pol III exhibits 3'-5' exonuclease proofreading activity. The beta chain is required for initiation of replication as well as for processivity of DNA replication.</text>
</comment>
<keyword evidence="8 10" id="KW-0239">DNA-directed DNA polymerase</keyword>
<evidence type="ECO:0000256" key="7">
    <source>
        <dbReference type="ARBA" id="ARBA00022705"/>
    </source>
</evidence>
<name>A0ABV0ECY3_9BURK</name>
<dbReference type="CDD" id="cd00140">
    <property type="entry name" value="beta_clamp"/>
    <property type="match status" value="1"/>
</dbReference>
<dbReference type="InterPro" id="IPR022637">
    <property type="entry name" value="DNA_polIII_beta_cen"/>
</dbReference>
<feature type="domain" description="DNA polymerase III beta sliding clamp C-terminal" evidence="13">
    <location>
        <begin position="249"/>
        <end position="368"/>
    </location>
</feature>
<dbReference type="Gene3D" id="3.10.150.10">
    <property type="entry name" value="DNA Polymerase III, subunit A, domain 2"/>
    <property type="match status" value="1"/>
</dbReference>
<keyword evidence="15" id="KW-1185">Reference proteome</keyword>
<evidence type="ECO:0000256" key="4">
    <source>
        <dbReference type="ARBA" id="ARBA00022490"/>
    </source>
</evidence>
<organism evidence="14 15">
    <name type="scientific">Thiobacter aerophilum</name>
    <dbReference type="NCBI Taxonomy" id="3121275"/>
    <lineage>
        <taxon>Bacteria</taxon>
        <taxon>Pseudomonadati</taxon>
        <taxon>Pseudomonadota</taxon>
        <taxon>Betaproteobacteria</taxon>
        <taxon>Burkholderiales</taxon>
        <taxon>Thiobacteraceae</taxon>
        <taxon>Thiobacter</taxon>
    </lineage>
</organism>
<keyword evidence="9" id="KW-0238">DNA-binding</keyword>
<keyword evidence="7 10" id="KW-0235">DNA replication</keyword>
<gene>
    <name evidence="14" type="primary">dnaN</name>
    <name evidence="14" type="ORF">V6E02_04835</name>
</gene>
<keyword evidence="5 10" id="KW-0808">Transferase</keyword>
<dbReference type="EMBL" id="JBAJEX010000002">
    <property type="protein sequence ID" value="MEO1766531.1"/>
    <property type="molecule type" value="Genomic_DNA"/>
</dbReference>
<keyword evidence="4 10" id="KW-0963">Cytoplasm</keyword>
<evidence type="ECO:0000256" key="2">
    <source>
        <dbReference type="ARBA" id="ARBA00010752"/>
    </source>
</evidence>
<dbReference type="PIRSF" id="PIRSF000804">
    <property type="entry name" value="DNA_pol_III_b"/>
    <property type="match status" value="1"/>
</dbReference>